<protein>
    <recommendedName>
        <fullName evidence="1">Integrase catalytic domain-containing protein</fullName>
    </recommendedName>
</protein>
<dbReference type="PROSITE" id="PS50994">
    <property type="entry name" value="INTEGRASE"/>
    <property type="match status" value="1"/>
</dbReference>
<organism evidence="2 3">
    <name type="scientific">Escallonia herrerae</name>
    <dbReference type="NCBI Taxonomy" id="1293975"/>
    <lineage>
        <taxon>Eukaryota</taxon>
        <taxon>Viridiplantae</taxon>
        <taxon>Streptophyta</taxon>
        <taxon>Embryophyta</taxon>
        <taxon>Tracheophyta</taxon>
        <taxon>Spermatophyta</taxon>
        <taxon>Magnoliopsida</taxon>
        <taxon>eudicotyledons</taxon>
        <taxon>Gunneridae</taxon>
        <taxon>Pentapetalae</taxon>
        <taxon>asterids</taxon>
        <taxon>campanulids</taxon>
        <taxon>Escalloniales</taxon>
        <taxon>Escalloniaceae</taxon>
        <taxon>Escallonia</taxon>
    </lineage>
</organism>
<evidence type="ECO:0000313" key="3">
    <source>
        <dbReference type="Proteomes" id="UP001188597"/>
    </source>
</evidence>
<dbReference type="EMBL" id="JAVXUP010001929">
    <property type="protein sequence ID" value="KAK3006921.1"/>
    <property type="molecule type" value="Genomic_DNA"/>
</dbReference>
<dbReference type="AlphaFoldDB" id="A0AA88VDQ3"/>
<dbReference type="SUPFAM" id="SSF53098">
    <property type="entry name" value="Ribonuclease H-like"/>
    <property type="match status" value="1"/>
</dbReference>
<dbReference type="Pfam" id="PF25597">
    <property type="entry name" value="SH3_retrovirus"/>
    <property type="match status" value="1"/>
</dbReference>
<dbReference type="GO" id="GO:0015074">
    <property type="term" value="P:DNA integration"/>
    <property type="evidence" value="ECO:0007669"/>
    <property type="project" value="InterPro"/>
</dbReference>
<comment type="caution">
    <text evidence="2">The sequence shown here is derived from an EMBL/GenBank/DDBJ whole genome shotgun (WGS) entry which is preliminary data.</text>
</comment>
<accession>A0AA88VDQ3</accession>
<evidence type="ECO:0000313" key="2">
    <source>
        <dbReference type="EMBL" id="KAK3006921.1"/>
    </source>
</evidence>
<dbReference type="InterPro" id="IPR057670">
    <property type="entry name" value="SH3_retrovirus"/>
</dbReference>
<dbReference type="InterPro" id="IPR039537">
    <property type="entry name" value="Retrotran_Ty1/copia-like"/>
</dbReference>
<dbReference type="GO" id="GO:0003676">
    <property type="term" value="F:nucleic acid binding"/>
    <property type="evidence" value="ECO:0007669"/>
    <property type="project" value="InterPro"/>
</dbReference>
<dbReference type="InterPro" id="IPR012337">
    <property type="entry name" value="RNaseH-like_sf"/>
</dbReference>
<gene>
    <name evidence="2" type="ORF">RJ639_016776</name>
</gene>
<dbReference type="InterPro" id="IPR001584">
    <property type="entry name" value="Integrase_cat-core"/>
</dbReference>
<dbReference type="Pfam" id="PF00665">
    <property type="entry name" value="rve"/>
    <property type="match status" value="1"/>
</dbReference>
<sequence length="301" mass="34891">MGIGTIKFKMFDGIVRNLYDVSKGVLDYVHSDVWGPIKHVSNGGARYFVTFIDDFLRKVWIYFMKHKSEVFNVFKQWKARVENSMDKKLKYFRSDNGMEYMDEEFLQFCKDKGIIRHFSVKRDLEQNRNEERSKLDPKSKECIFLGYEEGVKGYRLWDLMAKKKVISRDVVFNEAQMLNPDATSSEREFDMKDLGSVKKILGSTNFGIMFDHDGAKGEVSGFVDSDYAGDLDSRRSTTGYIFIFYGGSICWKSLLQSTTTLSTTEAEYMASTEAAKEALWLKRLIEELGFKHHGVWLQHDS</sequence>
<reference evidence="2" key="1">
    <citation type="submission" date="2022-12" db="EMBL/GenBank/DDBJ databases">
        <title>Draft genome assemblies for two species of Escallonia (Escalloniales).</title>
        <authorList>
            <person name="Chanderbali A."/>
            <person name="Dervinis C."/>
            <person name="Anghel I."/>
            <person name="Soltis D."/>
            <person name="Soltis P."/>
            <person name="Zapata F."/>
        </authorList>
    </citation>
    <scope>NUCLEOTIDE SEQUENCE</scope>
    <source>
        <strain evidence="2">UCBG64.0493</strain>
        <tissue evidence="2">Leaf</tissue>
    </source>
</reference>
<dbReference type="InterPro" id="IPR036397">
    <property type="entry name" value="RNaseH_sf"/>
</dbReference>
<proteinExistence type="predicted"/>
<keyword evidence="3" id="KW-1185">Reference proteome</keyword>
<evidence type="ECO:0000259" key="1">
    <source>
        <dbReference type="PROSITE" id="PS50994"/>
    </source>
</evidence>
<dbReference type="Gene3D" id="3.30.420.10">
    <property type="entry name" value="Ribonuclease H-like superfamily/Ribonuclease H"/>
    <property type="match status" value="1"/>
</dbReference>
<dbReference type="Proteomes" id="UP001188597">
    <property type="component" value="Unassembled WGS sequence"/>
</dbReference>
<name>A0AA88VDQ3_9ASTE</name>
<dbReference type="CDD" id="cd09272">
    <property type="entry name" value="RNase_HI_RT_Ty1"/>
    <property type="match status" value="1"/>
</dbReference>
<feature type="domain" description="Integrase catalytic" evidence="1">
    <location>
        <begin position="16"/>
        <end position="132"/>
    </location>
</feature>
<dbReference type="PANTHER" id="PTHR42648">
    <property type="entry name" value="TRANSPOSASE, PUTATIVE-RELATED"/>
    <property type="match status" value="1"/>
</dbReference>
<dbReference type="PANTHER" id="PTHR42648:SF28">
    <property type="entry name" value="TRANSPOSON-ENCODED PROTEIN WITH RIBONUCLEASE H-LIKE AND RETROVIRUS ZINC FINGER-LIKE DOMAINS"/>
    <property type="match status" value="1"/>
</dbReference>